<keyword evidence="2" id="KW-1185">Reference proteome</keyword>
<sequence>APGWRVILEDICQEYWYWLATVSQTPPEFFDLLKEALARCSFHPGFFLANVPVKLPNSIDTYTQLDNRDFIEAFKDALSSMGKAFINHCYAQGCDILVDIPLENYWGIVCNSLHAVPPDCQAYIKESVEWDPHWGYNIFHMFVQSGQNSMVVNWFENPYLKAFLRAAMNLASKGWFGIAMYVQGVNGIGVWKGVNQPNLDFATLMMAWFIVDLTVDVLHQNAWDQHNVTSARVKVVCMVQYKIKCFFESICAYNLPINRDEMQHA</sequence>
<evidence type="ECO:0000313" key="2">
    <source>
        <dbReference type="Proteomes" id="UP000053989"/>
    </source>
</evidence>
<dbReference type="HOGENOM" id="CLU_091938_0_0_1"/>
<organism evidence="1 2">
    <name type="scientific">Scleroderma citrinum Foug A</name>
    <dbReference type="NCBI Taxonomy" id="1036808"/>
    <lineage>
        <taxon>Eukaryota</taxon>
        <taxon>Fungi</taxon>
        <taxon>Dikarya</taxon>
        <taxon>Basidiomycota</taxon>
        <taxon>Agaricomycotina</taxon>
        <taxon>Agaricomycetes</taxon>
        <taxon>Agaricomycetidae</taxon>
        <taxon>Boletales</taxon>
        <taxon>Sclerodermatineae</taxon>
        <taxon>Sclerodermataceae</taxon>
        <taxon>Scleroderma</taxon>
    </lineage>
</organism>
<dbReference type="Proteomes" id="UP000053989">
    <property type="component" value="Unassembled WGS sequence"/>
</dbReference>
<dbReference type="InParanoid" id="A0A0C3DUD9"/>
<protein>
    <submittedName>
        <fullName evidence="1">Uncharacterized protein</fullName>
    </submittedName>
</protein>
<dbReference type="AlphaFoldDB" id="A0A0C3DUD9"/>
<dbReference type="EMBL" id="KN822029">
    <property type="protein sequence ID" value="KIM64230.1"/>
    <property type="molecule type" value="Genomic_DNA"/>
</dbReference>
<name>A0A0C3DUD9_9AGAM</name>
<feature type="non-terminal residue" evidence="1">
    <location>
        <position position="1"/>
    </location>
</feature>
<gene>
    <name evidence="1" type="ORF">SCLCIDRAFT_115604</name>
</gene>
<reference evidence="1 2" key="1">
    <citation type="submission" date="2014-04" db="EMBL/GenBank/DDBJ databases">
        <authorList>
            <consortium name="DOE Joint Genome Institute"/>
            <person name="Kuo A."/>
            <person name="Kohler A."/>
            <person name="Nagy L.G."/>
            <person name="Floudas D."/>
            <person name="Copeland A."/>
            <person name="Barry K.W."/>
            <person name="Cichocki N."/>
            <person name="Veneault-Fourrey C."/>
            <person name="LaButti K."/>
            <person name="Lindquist E.A."/>
            <person name="Lipzen A."/>
            <person name="Lundell T."/>
            <person name="Morin E."/>
            <person name="Murat C."/>
            <person name="Sun H."/>
            <person name="Tunlid A."/>
            <person name="Henrissat B."/>
            <person name="Grigoriev I.V."/>
            <person name="Hibbett D.S."/>
            <person name="Martin F."/>
            <person name="Nordberg H.P."/>
            <person name="Cantor M.N."/>
            <person name="Hua S.X."/>
        </authorList>
    </citation>
    <scope>NUCLEOTIDE SEQUENCE [LARGE SCALE GENOMIC DNA]</scope>
    <source>
        <strain evidence="1 2">Foug A</strain>
    </source>
</reference>
<accession>A0A0C3DUD9</accession>
<reference evidence="2" key="2">
    <citation type="submission" date="2015-01" db="EMBL/GenBank/DDBJ databases">
        <title>Evolutionary Origins and Diversification of the Mycorrhizal Mutualists.</title>
        <authorList>
            <consortium name="DOE Joint Genome Institute"/>
            <consortium name="Mycorrhizal Genomics Consortium"/>
            <person name="Kohler A."/>
            <person name="Kuo A."/>
            <person name="Nagy L.G."/>
            <person name="Floudas D."/>
            <person name="Copeland A."/>
            <person name="Barry K.W."/>
            <person name="Cichocki N."/>
            <person name="Veneault-Fourrey C."/>
            <person name="LaButti K."/>
            <person name="Lindquist E.A."/>
            <person name="Lipzen A."/>
            <person name="Lundell T."/>
            <person name="Morin E."/>
            <person name="Murat C."/>
            <person name="Riley R."/>
            <person name="Ohm R."/>
            <person name="Sun H."/>
            <person name="Tunlid A."/>
            <person name="Henrissat B."/>
            <person name="Grigoriev I.V."/>
            <person name="Hibbett D.S."/>
            <person name="Martin F."/>
        </authorList>
    </citation>
    <scope>NUCLEOTIDE SEQUENCE [LARGE SCALE GENOMIC DNA]</scope>
    <source>
        <strain evidence="2">Foug A</strain>
    </source>
</reference>
<proteinExistence type="predicted"/>
<evidence type="ECO:0000313" key="1">
    <source>
        <dbReference type="EMBL" id="KIM64230.1"/>
    </source>
</evidence>